<dbReference type="RefSeq" id="WP_007318249.1">
    <property type="nucleotide sequence ID" value="NZ_BAEH01000069.1"/>
</dbReference>
<evidence type="ECO:0000313" key="2">
    <source>
        <dbReference type="EMBL" id="GAB18913.1"/>
    </source>
</evidence>
<feature type="compositionally biased region" description="Basic and acidic residues" evidence="1">
    <location>
        <begin position="1"/>
        <end position="10"/>
    </location>
</feature>
<accession>H0R1G2</accession>
<proteinExistence type="predicted"/>
<evidence type="ECO:0000256" key="1">
    <source>
        <dbReference type="SAM" id="MobiDB-lite"/>
    </source>
</evidence>
<dbReference type="AlphaFoldDB" id="H0R1G2"/>
<protein>
    <recommendedName>
        <fullName evidence="4">DUF1214 domain-containing protein</fullName>
    </recommendedName>
</protein>
<reference evidence="2 3" key="1">
    <citation type="submission" date="2011-12" db="EMBL/GenBank/DDBJ databases">
        <title>Whole genome shotgun sequence of Gordonia effusa NBRC 100432.</title>
        <authorList>
            <person name="Yoshida I."/>
            <person name="Takarada H."/>
            <person name="Hosoyama A."/>
            <person name="Tsuchikane K."/>
            <person name="Katsumata H."/>
            <person name="Yamazaki S."/>
            <person name="Fujita N."/>
        </authorList>
    </citation>
    <scope>NUCLEOTIDE SEQUENCE [LARGE SCALE GENOMIC DNA]</scope>
    <source>
        <strain evidence="2 3">NBRC 100432</strain>
    </source>
</reference>
<name>H0R1G2_9ACTN</name>
<comment type="caution">
    <text evidence="2">The sequence shown here is derived from an EMBL/GenBank/DDBJ whole genome shotgun (WGS) entry which is preliminary data.</text>
</comment>
<evidence type="ECO:0008006" key="4">
    <source>
        <dbReference type="Google" id="ProtNLM"/>
    </source>
</evidence>
<dbReference type="EMBL" id="BAEH01000069">
    <property type="protein sequence ID" value="GAB18913.1"/>
    <property type="molecule type" value="Genomic_DNA"/>
</dbReference>
<gene>
    <name evidence="2" type="ORF">GOEFS_069_00390</name>
</gene>
<evidence type="ECO:0000313" key="3">
    <source>
        <dbReference type="Proteomes" id="UP000035034"/>
    </source>
</evidence>
<dbReference type="STRING" id="1077974.GOEFS_069_00390"/>
<organism evidence="2 3">
    <name type="scientific">Gordonia effusa NBRC 100432</name>
    <dbReference type="NCBI Taxonomy" id="1077974"/>
    <lineage>
        <taxon>Bacteria</taxon>
        <taxon>Bacillati</taxon>
        <taxon>Actinomycetota</taxon>
        <taxon>Actinomycetes</taxon>
        <taxon>Mycobacteriales</taxon>
        <taxon>Gordoniaceae</taxon>
        <taxon>Gordonia</taxon>
    </lineage>
</organism>
<feature type="region of interest" description="Disordered" evidence="1">
    <location>
        <begin position="1"/>
        <end position="20"/>
    </location>
</feature>
<keyword evidence="3" id="KW-1185">Reference proteome</keyword>
<dbReference type="Proteomes" id="UP000035034">
    <property type="component" value="Unassembled WGS sequence"/>
</dbReference>
<sequence>MAVTDERSDPAAEQGQRPLLTKPFTDAVAEAEKLIASAEFIETDADLAEGYDYLAGSVSAILQLSRAHSKSHPYFVTSTGPYAKMGLDNPDTLYYHATVEPDATYIVRGKRGSTVDLSFQVLRGDYTPSEVPGGDDAFDDRRLTIAYDGSFELTFGPALDGTPPPNYFVLGDGASMLAVREVYSDWPSETKGSVTIERVDSVGTAPTEPDVARMAKRYAIAAKMLMARVHTWFNFPKWFYLDEPVNTFTTPRRTPGGLSTQYSSVGHFRLADNEAMVITVPKSAAPYQGFQLGSMWYISLDYVNHQTSLNSAQAQVDPDGMIRLVVANENPGVANWVETTGRRSGILQFRWQRTDEAIGPELGPTAQVIDIGDVEAHLPYYGENKIDAAGWRNRIAVRQRAFAQRMLG</sequence>
<dbReference type="eggNOG" id="COG5361">
    <property type="taxonomic scope" value="Bacteria"/>
</dbReference>